<dbReference type="GO" id="GO:0008017">
    <property type="term" value="F:microtubule binding"/>
    <property type="evidence" value="ECO:0007669"/>
    <property type="project" value="InterPro"/>
</dbReference>
<feature type="coiled-coil region" evidence="5">
    <location>
        <begin position="499"/>
        <end position="540"/>
    </location>
</feature>
<keyword evidence="3 4" id="KW-0505">Motor protein</keyword>
<dbReference type="EMBL" id="CM026421">
    <property type="protein sequence ID" value="KAG0590022.1"/>
    <property type="molecule type" value="Genomic_DNA"/>
</dbReference>
<feature type="region of interest" description="Disordered" evidence="6">
    <location>
        <begin position="939"/>
        <end position="960"/>
    </location>
</feature>
<sequence length="1353" mass="149984">MGDTGGVRSSWGWGLPSYREYEIEDEPSRHEAPVFVPQSPSMGGRAPQGSYMAGRVPQSPSLGGRRHSMSTVHVPDTPKQRTLQSPAFVSKYLKVKDRLSSAREDCLELRQEASDLQEYSNAKIERVTRYLGVLAEKARRLDEVALDSESRIAPLKYEKKKLFNDLVSAKGNVRVFCRARPQFEDEGPSTTSYPDDFTLRLNSNVTAAPNKDFELDRIYGPHISQGDIFQDIQPLVQSALDGYNVSIFAYGQTGSGKTYTMEGPSHDRGIYYRAVEELFDLVNTESTPTSRTSFFVTMFELYNEQVRDLLKASDNRDASTVMLGEPGHDVELVDERIDSPSGFTRVFKFGNQMRANVDGVKSDRSSRSHLVVTVHIHTSDSLTGEELYSKLSMVDLAGSERLSKAEAIGDRLTESLHINKSLSALGDVFSALSGKKDYIPYDHSKLTQLLADSLGGDSKAVLLVNVSPSNGNVQETVATLNFASRARNAEISLGNRDTIKKWRDMASEARKELYEKEKEAAEAQGEVMHLRSALREADDQCLLLFGEVQKAWKLASSLQADLTSHESYINKLQVENNRLNEHKSRDNDQYASLKTQLTVLTTREEQYNSQLNEREARIEALEVRVQVLEQQLNEARMAAARSVPARQDNSAEFQKLREEVENAVDINQKLEEELSKRDELIERLHQENEKLFERLTDRTGTVGSPRVSASPKIPHAGPRAMEDLNLDGGFSSEGAVPASPDMRSSNSMRNSSAGPQSPPGGGVALLKYGSGEQVKTTPAGEYLTAALMDFNPDQYESDAAIADGANKLLMLVLAAVVKAGASREHEMLAEIQGAVFAFIRKMENRTTMDTMLVSRVRILYIRSLLTRAPELQSLKVPPVERFLEKAGSGSSSGRTSRTSSLGSSPQRSPSHRSNGDDHGHGFRVNLRQEKRSKFSSIFSKLRGSDQDNGRQHVSEGKLKETTEEARAFAIGNTSLASLFVHTPAGELRRQIRGWLAENFDFLSLTGGESIGGVSSYLELLSTAILDGWMSGLGVPSHPSTDALGQLLSEYTKMVYMRQLQHLKDVAATLATEEAEDASQVTKLRSALESVEHKRRKVLMQMRTNAALLTEVGSPARNPSVDTEDSRVASLISLEDILKQAEAICQDAPQSGTTANKKLSYLRHLDAIEERMNTLLFIDRPCAQKYIMDTRKFVESLEEQQEVLSIQHARSRTMNGLNTSSDFAEWNERRSNGVDTEIIQWSVLQFNNGSATPFVIKCGATSNLELVVKAQPKMHEINGKEIVAVVPVPAALSGLSVEEIRQAISHLPESFCQLAMARTADGTRARYTRLYKTLAIRVPSLKHVVEELEESVSK</sequence>
<dbReference type="InterPro" id="IPR019821">
    <property type="entry name" value="Kinesin_motor_CS"/>
</dbReference>
<dbReference type="PROSITE" id="PS00411">
    <property type="entry name" value="KINESIN_MOTOR_1"/>
    <property type="match status" value="1"/>
</dbReference>
<keyword evidence="1 4" id="KW-0547">Nucleotide-binding</keyword>
<dbReference type="InterPro" id="IPR001752">
    <property type="entry name" value="Kinesin_motor_dom"/>
</dbReference>
<keyword evidence="5" id="KW-0175">Coiled coil</keyword>
<feature type="region of interest" description="Disordered" evidence="6">
    <location>
        <begin position="697"/>
        <end position="766"/>
    </location>
</feature>
<keyword evidence="9" id="KW-1185">Reference proteome</keyword>
<gene>
    <name evidence="8" type="ORF">KC19_1G064900</name>
</gene>
<dbReference type="SMART" id="SM00129">
    <property type="entry name" value="KISc"/>
    <property type="match status" value="1"/>
</dbReference>
<feature type="region of interest" description="Disordered" evidence="6">
    <location>
        <begin position="884"/>
        <end position="925"/>
    </location>
</feature>
<evidence type="ECO:0000256" key="3">
    <source>
        <dbReference type="ARBA" id="ARBA00023175"/>
    </source>
</evidence>
<dbReference type="GO" id="GO:0003777">
    <property type="term" value="F:microtubule motor activity"/>
    <property type="evidence" value="ECO:0007669"/>
    <property type="project" value="InterPro"/>
</dbReference>
<dbReference type="Pfam" id="PF00225">
    <property type="entry name" value="Kinesin"/>
    <property type="match status" value="1"/>
</dbReference>
<dbReference type="SUPFAM" id="SSF52540">
    <property type="entry name" value="P-loop containing nucleoside triphosphate hydrolases"/>
    <property type="match status" value="1"/>
</dbReference>
<dbReference type="PROSITE" id="PS50067">
    <property type="entry name" value="KINESIN_MOTOR_2"/>
    <property type="match status" value="1"/>
</dbReference>
<feature type="compositionally biased region" description="Basic and acidic residues" evidence="6">
    <location>
        <begin position="913"/>
        <end position="925"/>
    </location>
</feature>
<dbReference type="GO" id="GO:0005524">
    <property type="term" value="F:ATP binding"/>
    <property type="evidence" value="ECO:0007669"/>
    <property type="project" value="UniProtKB-UniRule"/>
</dbReference>
<feature type="binding site" evidence="4">
    <location>
        <begin position="251"/>
        <end position="258"/>
    </location>
    <ligand>
        <name>ATP</name>
        <dbReference type="ChEBI" id="CHEBI:30616"/>
    </ligand>
</feature>
<dbReference type="PANTHER" id="PTHR47972">
    <property type="entry name" value="KINESIN-LIKE PROTEIN KLP-3"/>
    <property type="match status" value="1"/>
</dbReference>
<comment type="caution">
    <text evidence="8">The sequence shown here is derived from an EMBL/GenBank/DDBJ whole genome shotgun (WGS) entry which is preliminary data.</text>
</comment>
<dbReference type="InterPro" id="IPR036961">
    <property type="entry name" value="Kinesin_motor_dom_sf"/>
</dbReference>
<evidence type="ECO:0000313" key="8">
    <source>
        <dbReference type="EMBL" id="KAG0590022.1"/>
    </source>
</evidence>
<evidence type="ECO:0000256" key="1">
    <source>
        <dbReference type="ARBA" id="ARBA00022741"/>
    </source>
</evidence>
<evidence type="ECO:0000256" key="5">
    <source>
        <dbReference type="SAM" id="Coils"/>
    </source>
</evidence>
<feature type="coiled-coil region" evidence="5">
    <location>
        <begin position="92"/>
        <end position="119"/>
    </location>
</feature>
<evidence type="ECO:0000256" key="6">
    <source>
        <dbReference type="SAM" id="MobiDB-lite"/>
    </source>
</evidence>
<keyword evidence="2 4" id="KW-0067">ATP-binding</keyword>
<feature type="compositionally biased region" description="Basic and acidic residues" evidence="6">
    <location>
        <begin position="942"/>
        <end position="960"/>
    </location>
</feature>
<feature type="region of interest" description="Disordered" evidence="6">
    <location>
        <begin position="26"/>
        <end position="79"/>
    </location>
</feature>
<dbReference type="Gene3D" id="3.40.850.10">
    <property type="entry name" value="Kinesin motor domain"/>
    <property type="match status" value="1"/>
</dbReference>
<feature type="coiled-coil region" evidence="5">
    <location>
        <begin position="565"/>
        <end position="690"/>
    </location>
</feature>
<dbReference type="Proteomes" id="UP000822688">
    <property type="component" value="Chromosome 1"/>
</dbReference>
<dbReference type="PANTHER" id="PTHR47972:SF22">
    <property type="entry name" value="KINESIN-LIKE PROTEIN KIN-14A-RELATED"/>
    <property type="match status" value="1"/>
</dbReference>
<feature type="domain" description="Kinesin motor" evidence="7">
    <location>
        <begin position="172"/>
        <end position="489"/>
    </location>
</feature>
<feature type="compositionally biased region" description="Low complexity" evidence="6">
    <location>
        <begin position="742"/>
        <end position="755"/>
    </location>
</feature>
<proteinExistence type="inferred from homology"/>
<protein>
    <recommendedName>
        <fullName evidence="7">Kinesin motor domain-containing protein</fullName>
    </recommendedName>
</protein>
<evidence type="ECO:0000259" key="7">
    <source>
        <dbReference type="PROSITE" id="PS50067"/>
    </source>
</evidence>
<comment type="similarity">
    <text evidence="4">Belongs to the TRAFAC class myosin-kinesin ATPase superfamily. Kinesin family.</text>
</comment>
<dbReference type="Gene3D" id="1.10.287.1490">
    <property type="match status" value="1"/>
</dbReference>
<dbReference type="PRINTS" id="PR00380">
    <property type="entry name" value="KINESINHEAVY"/>
</dbReference>
<feature type="compositionally biased region" description="Low complexity" evidence="6">
    <location>
        <begin position="887"/>
        <end position="908"/>
    </location>
</feature>
<accession>A0A8T0J481</accession>
<dbReference type="GO" id="GO:0007018">
    <property type="term" value="P:microtubule-based movement"/>
    <property type="evidence" value="ECO:0007669"/>
    <property type="project" value="InterPro"/>
</dbReference>
<reference evidence="8" key="1">
    <citation type="submission" date="2020-06" db="EMBL/GenBank/DDBJ databases">
        <title>WGS assembly of Ceratodon purpureus strain R40.</title>
        <authorList>
            <person name="Carey S.B."/>
            <person name="Jenkins J."/>
            <person name="Shu S."/>
            <person name="Lovell J.T."/>
            <person name="Sreedasyam A."/>
            <person name="Maumus F."/>
            <person name="Tiley G.P."/>
            <person name="Fernandez-Pozo N."/>
            <person name="Barry K."/>
            <person name="Chen C."/>
            <person name="Wang M."/>
            <person name="Lipzen A."/>
            <person name="Daum C."/>
            <person name="Saski C.A."/>
            <person name="Payton A.C."/>
            <person name="Mcbreen J.C."/>
            <person name="Conrad R.E."/>
            <person name="Kollar L.M."/>
            <person name="Olsson S."/>
            <person name="Huttunen S."/>
            <person name="Landis J.B."/>
            <person name="Wickett N.J."/>
            <person name="Johnson M.G."/>
            <person name="Rensing S.A."/>
            <person name="Grimwood J."/>
            <person name="Schmutz J."/>
            <person name="Mcdaniel S.F."/>
        </authorList>
    </citation>
    <scope>NUCLEOTIDE SEQUENCE</scope>
    <source>
        <strain evidence="8">R40</strain>
    </source>
</reference>
<evidence type="ECO:0000313" key="9">
    <source>
        <dbReference type="Proteomes" id="UP000822688"/>
    </source>
</evidence>
<dbReference type="InterPro" id="IPR027417">
    <property type="entry name" value="P-loop_NTPase"/>
</dbReference>
<evidence type="ECO:0000256" key="4">
    <source>
        <dbReference type="PROSITE-ProRule" id="PRU00283"/>
    </source>
</evidence>
<evidence type="ECO:0000256" key="2">
    <source>
        <dbReference type="ARBA" id="ARBA00022840"/>
    </source>
</evidence>
<dbReference type="FunFam" id="3.40.850.10:FF:000113">
    <property type="entry name" value="Kinesin-like protein"/>
    <property type="match status" value="1"/>
</dbReference>
<dbReference type="InterPro" id="IPR027640">
    <property type="entry name" value="Kinesin-like_fam"/>
</dbReference>
<name>A0A8T0J481_CERPU</name>
<organism evidence="8 9">
    <name type="scientific">Ceratodon purpureus</name>
    <name type="common">Fire moss</name>
    <name type="synonym">Dicranum purpureum</name>
    <dbReference type="NCBI Taxonomy" id="3225"/>
    <lineage>
        <taxon>Eukaryota</taxon>
        <taxon>Viridiplantae</taxon>
        <taxon>Streptophyta</taxon>
        <taxon>Embryophyta</taxon>
        <taxon>Bryophyta</taxon>
        <taxon>Bryophytina</taxon>
        <taxon>Bryopsida</taxon>
        <taxon>Dicranidae</taxon>
        <taxon>Pseudoditrichales</taxon>
        <taxon>Ditrichaceae</taxon>
        <taxon>Ceratodon</taxon>
    </lineage>
</organism>
<dbReference type="GO" id="GO:0015630">
    <property type="term" value="C:microtubule cytoskeleton"/>
    <property type="evidence" value="ECO:0007669"/>
    <property type="project" value="TreeGrafter"/>
</dbReference>